<accession>A0ABN8YE96</accession>
<feature type="compositionally biased region" description="Gly residues" evidence="1">
    <location>
        <begin position="13"/>
        <end position="23"/>
    </location>
</feature>
<feature type="compositionally biased region" description="Gly residues" evidence="1">
    <location>
        <begin position="123"/>
        <end position="132"/>
    </location>
</feature>
<proteinExistence type="predicted"/>
<reference evidence="2" key="1">
    <citation type="submission" date="2023-04" db="EMBL/GenBank/DDBJ databases">
        <authorList>
            <consortium name="ELIXIR-Norway"/>
        </authorList>
    </citation>
    <scope>NUCLEOTIDE SEQUENCE [LARGE SCALE GENOMIC DNA]</scope>
</reference>
<gene>
    <name evidence="2" type="ORF">MRATA1EN1_LOCUS8862</name>
</gene>
<evidence type="ECO:0000313" key="3">
    <source>
        <dbReference type="Proteomes" id="UP001176941"/>
    </source>
</evidence>
<dbReference type="Proteomes" id="UP001176941">
    <property type="component" value="Chromosome 19"/>
</dbReference>
<protein>
    <submittedName>
        <fullName evidence="2">Uncharacterized protein</fullName>
    </submittedName>
</protein>
<feature type="compositionally biased region" description="Basic and acidic residues" evidence="1">
    <location>
        <begin position="180"/>
        <end position="189"/>
    </location>
</feature>
<dbReference type="EMBL" id="OX459955">
    <property type="protein sequence ID" value="CAI9159900.1"/>
    <property type="molecule type" value="Genomic_DNA"/>
</dbReference>
<sequence>MEAGYPPGRKRAGAGGRGEGASQGLGAADQSDTKSVRSEVSHAGRTRDTTEWATSRRSGGHAGHAPRAHTCSEGARARAGVFPRVGTPGLRRAPCLVGGGDAFISQMKQPSIGESNVLAGLAGTRGGGGGGVEETEEQTQAGPCRGEAGAQGPPGPEEEHRSVLPAPQRPGRPSAMAREPVQKDGKEFILKTTEGRLGPSKEGPAGQ</sequence>
<keyword evidence="3" id="KW-1185">Reference proteome</keyword>
<organism evidence="2 3">
    <name type="scientific">Rangifer tarandus platyrhynchus</name>
    <name type="common">Svalbard reindeer</name>
    <dbReference type="NCBI Taxonomy" id="3082113"/>
    <lineage>
        <taxon>Eukaryota</taxon>
        <taxon>Metazoa</taxon>
        <taxon>Chordata</taxon>
        <taxon>Craniata</taxon>
        <taxon>Vertebrata</taxon>
        <taxon>Euteleostomi</taxon>
        <taxon>Mammalia</taxon>
        <taxon>Eutheria</taxon>
        <taxon>Laurasiatheria</taxon>
        <taxon>Artiodactyla</taxon>
        <taxon>Ruminantia</taxon>
        <taxon>Pecora</taxon>
        <taxon>Cervidae</taxon>
        <taxon>Odocoileinae</taxon>
        <taxon>Rangifer</taxon>
    </lineage>
</organism>
<feature type="compositionally biased region" description="Low complexity" evidence="1">
    <location>
        <begin position="138"/>
        <end position="151"/>
    </location>
</feature>
<feature type="region of interest" description="Disordered" evidence="1">
    <location>
        <begin position="1"/>
        <end position="75"/>
    </location>
</feature>
<feature type="region of interest" description="Disordered" evidence="1">
    <location>
        <begin position="118"/>
        <end position="207"/>
    </location>
</feature>
<feature type="compositionally biased region" description="Basic and acidic residues" evidence="1">
    <location>
        <begin position="31"/>
        <end position="50"/>
    </location>
</feature>
<name>A0ABN8YE96_RANTA</name>
<evidence type="ECO:0000313" key="2">
    <source>
        <dbReference type="EMBL" id="CAI9159900.1"/>
    </source>
</evidence>
<evidence type="ECO:0000256" key="1">
    <source>
        <dbReference type="SAM" id="MobiDB-lite"/>
    </source>
</evidence>